<accession>A0A183BEH7</accession>
<dbReference type="AlphaFoldDB" id="A0A183BEH7"/>
<name>A0A183BEH7_9TREM</name>
<dbReference type="Proteomes" id="UP000272942">
    <property type="component" value="Unassembled WGS sequence"/>
</dbReference>
<keyword evidence="2" id="KW-1185">Reference proteome</keyword>
<evidence type="ECO:0000313" key="2">
    <source>
        <dbReference type="Proteomes" id="UP000272942"/>
    </source>
</evidence>
<dbReference type="WBParaSite" id="ECPE_0001765701-mRNA-1">
    <property type="protein sequence ID" value="ECPE_0001765701-mRNA-1"/>
    <property type="gene ID" value="ECPE_0001765701"/>
</dbReference>
<dbReference type="EMBL" id="UZAN01070307">
    <property type="protein sequence ID" value="VDP94914.1"/>
    <property type="molecule type" value="Genomic_DNA"/>
</dbReference>
<proteinExistence type="predicted"/>
<evidence type="ECO:0000313" key="3">
    <source>
        <dbReference type="WBParaSite" id="ECPE_0001765701-mRNA-1"/>
    </source>
</evidence>
<sequence length="78" mass="8192">MARRPSSTEILSAVAVFTAPAAAGNSSLYLGFPNSTGTGLAAPWVPLGLPVHLPNLNTLQENVPWYACHSQEIIDAMS</sequence>
<organism evidence="3">
    <name type="scientific">Echinostoma caproni</name>
    <dbReference type="NCBI Taxonomy" id="27848"/>
    <lineage>
        <taxon>Eukaryota</taxon>
        <taxon>Metazoa</taxon>
        <taxon>Spiralia</taxon>
        <taxon>Lophotrochozoa</taxon>
        <taxon>Platyhelminthes</taxon>
        <taxon>Trematoda</taxon>
        <taxon>Digenea</taxon>
        <taxon>Plagiorchiida</taxon>
        <taxon>Echinostomata</taxon>
        <taxon>Echinostomatoidea</taxon>
        <taxon>Echinostomatidae</taxon>
        <taxon>Echinostoma</taxon>
    </lineage>
</organism>
<reference evidence="3" key="1">
    <citation type="submission" date="2016-06" db="UniProtKB">
        <authorList>
            <consortium name="WormBaseParasite"/>
        </authorList>
    </citation>
    <scope>IDENTIFICATION</scope>
</reference>
<protein>
    <submittedName>
        <fullName evidence="3">Secreted protein</fullName>
    </submittedName>
</protein>
<reference evidence="1 2" key="2">
    <citation type="submission" date="2018-11" db="EMBL/GenBank/DDBJ databases">
        <authorList>
            <consortium name="Pathogen Informatics"/>
        </authorList>
    </citation>
    <scope>NUCLEOTIDE SEQUENCE [LARGE SCALE GENOMIC DNA]</scope>
    <source>
        <strain evidence="1 2">Egypt</strain>
    </source>
</reference>
<evidence type="ECO:0000313" key="1">
    <source>
        <dbReference type="EMBL" id="VDP94914.1"/>
    </source>
</evidence>
<gene>
    <name evidence="1" type="ORF">ECPE_LOCUS17612</name>
</gene>